<dbReference type="InterPro" id="IPR000383">
    <property type="entry name" value="Xaa-Pro-like_dom"/>
</dbReference>
<dbReference type="GO" id="GO:0016787">
    <property type="term" value="F:hydrolase activity"/>
    <property type="evidence" value="ECO:0007669"/>
    <property type="project" value="InterPro"/>
</dbReference>
<dbReference type="SUPFAM" id="SSF53474">
    <property type="entry name" value="alpha/beta-Hydrolases"/>
    <property type="match status" value="1"/>
</dbReference>
<accession>S2J5E2</accession>
<feature type="domain" description="Xaa-Pro dipeptidyl-peptidase-like" evidence="1">
    <location>
        <begin position="29"/>
        <end position="148"/>
    </location>
</feature>
<dbReference type="OrthoDB" id="10260961at2759"/>
<dbReference type="STRING" id="1220926.S2J5E2"/>
<dbReference type="EMBL" id="KE124014">
    <property type="protein sequence ID" value="EPB85346.1"/>
    <property type="molecule type" value="Genomic_DNA"/>
</dbReference>
<protein>
    <recommendedName>
        <fullName evidence="1">Xaa-Pro dipeptidyl-peptidase-like domain-containing protein</fullName>
    </recommendedName>
</protein>
<dbReference type="VEuPathDB" id="FungiDB:HMPREF1544_07889"/>
<dbReference type="PANTHER" id="PTHR42103:SF2">
    <property type="entry name" value="AB HYDROLASE-1 DOMAIN-CONTAINING PROTEIN"/>
    <property type="match status" value="1"/>
</dbReference>
<dbReference type="OMA" id="IANTIDC"/>
<evidence type="ECO:0000313" key="2">
    <source>
        <dbReference type="EMBL" id="EPB85346.1"/>
    </source>
</evidence>
<sequence>MPSSTLFVESRQDKTPLEILVSSNQTRTDQQQAPGIIIAHPYGPLGGSMNNNVVIALQQYFKSKGYVTICMNFRGCGKSKGRTSWTAMPEREDYMSIVDYALNDSALPEYPRIHKLILCASSSTYKAPCFGYSFGAMIANTIDCASVPCAYLLISLPLGVMWALATTKASFFKKPPHDKTLCIYGDHDQFTRSSRFKDWCHDAICIPDADHFWMNFESLLVEQVDRWVQTLQ</sequence>
<dbReference type="Proteomes" id="UP000014254">
    <property type="component" value="Unassembled WGS sequence"/>
</dbReference>
<dbReference type="InterPro" id="IPR029058">
    <property type="entry name" value="AB_hydrolase_fold"/>
</dbReference>
<reference evidence="3" key="1">
    <citation type="submission" date="2013-05" db="EMBL/GenBank/DDBJ databases">
        <title>The Genome sequence of Mucor circinelloides f. circinelloides 1006PhL.</title>
        <authorList>
            <consortium name="The Broad Institute Genomics Platform"/>
            <person name="Cuomo C."/>
            <person name="Earl A."/>
            <person name="Findley K."/>
            <person name="Lee S.C."/>
            <person name="Walker B."/>
            <person name="Young S."/>
            <person name="Zeng Q."/>
            <person name="Gargeya S."/>
            <person name="Fitzgerald M."/>
            <person name="Haas B."/>
            <person name="Abouelleil A."/>
            <person name="Allen A.W."/>
            <person name="Alvarado L."/>
            <person name="Arachchi H.M."/>
            <person name="Berlin A.M."/>
            <person name="Chapman S.B."/>
            <person name="Gainer-Dewar J."/>
            <person name="Goldberg J."/>
            <person name="Griggs A."/>
            <person name="Gujja S."/>
            <person name="Hansen M."/>
            <person name="Howarth C."/>
            <person name="Imamovic A."/>
            <person name="Ireland A."/>
            <person name="Larimer J."/>
            <person name="McCowan C."/>
            <person name="Murphy C."/>
            <person name="Pearson M."/>
            <person name="Poon T.W."/>
            <person name="Priest M."/>
            <person name="Roberts A."/>
            <person name="Saif S."/>
            <person name="Shea T."/>
            <person name="Sisk P."/>
            <person name="Sykes S."/>
            <person name="Wortman J."/>
            <person name="Nusbaum C."/>
            <person name="Birren B."/>
        </authorList>
    </citation>
    <scope>NUCLEOTIDE SEQUENCE [LARGE SCALE GENOMIC DNA]</scope>
    <source>
        <strain evidence="3">1006PhL</strain>
    </source>
</reference>
<evidence type="ECO:0000259" key="1">
    <source>
        <dbReference type="Pfam" id="PF02129"/>
    </source>
</evidence>
<dbReference type="eggNOG" id="ENOG502S64J">
    <property type="taxonomic scope" value="Eukaryota"/>
</dbReference>
<dbReference type="InParanoid" id="S2J5E2"/>
<dbReference type="AlphaFoldDB" id="S2J5E2"/>
<keyword evidence="3" id="KW-1185">Reference proteome</keyword>
<dbReference type="Pfam" id="PF02129">
    <property type="entry name" value="Peptidase_S15"/>
    <property type="match status" value="1"/>
</dbReference>
<gene>
    <name evidence="2" type="ORF">HMPREF1544_07889</name>
</gene>
<evidence type="ECO:0000313" key="3">
    <source>
        <dbReference type="Proteomes" id="UP000014254"/>
    </source>
</evidence>
<dbReference type="PANTHER" id="PTHR42103">
    <property type="entry name" value="ALPHA/BETA-HYDROLASES SUPERFAMILY PROTEIN"/>
    <property type="match status" value="1"/>
</dbReference>
<organism evidence="2 3">
    <name type="scientific">Mucor circinelloides f. circinelloides (strain 1006PhL)</name>
    <name type="common">Mucormycosis agent</name>
    <name type="synonym">Calyptromyces circinelloides</name>
    <dbReference type="NCBI Taxonomy" id="1220926"/>
    <lineage>
        <taxon>Eukaryota</taxon>
        <taxon>Fungi</taxon>
        <taxon>Fungi incertae sedis</taxon>
        <taxon>Mucoromycota</taxon>
        <taxon>Mucoromycotina</taxon>
        <taxon>Mucoromycetes</taxon>
        <taxon>Mucorales</taxon>
        <taxon>Mucorineae</taxon>
        <taxon>Mucoraceae</taxon>
        <taxon>Mucor</taxon>
    </lineage>
</organism>
<proteinExistence type="predicted"/>
<dbReference type="Gene3D" id="3.40.50.1820">
    <property type="entry name" value="alpha/beta hydrolase"/>
    <property type="match status" value="1"/>
</dbReference>
<name>S2J5E2_MUCC1</name>